<keyword evidence="1" id="KW-1133">Transmembrane helix</keyword>
<organism evidence="2 3">
    <name type="scientific">Antribacter soli</name>
    <dbReference type="NCBI Taxonomy" id="2910976"/>
    <lineage>
        <taxon>Bacteria</taxon>
        <taxon>Bacillati</taxon>
        <taxon>Actinomycetota</taxon>
        <taxon>Actinomycetes</taxon>
        <taxon>Micrococcales</taxon>
        <taxon>Promicromonosporaceae</taxon>
        <taxon>Antribacter</taxon>
    </lineage>
</organism>
<reference evidence="2" key="1">
    <citation type="submission" date="2022-01" db="EMBL/GenBank/DDBJ databases">
        <title>Antribacter sp. nov., isolated from Guizhou of China.</title>
        <authorList>
            <person name="Chengliang C."/>
            <person name="Ya Z."/>
        </authorList>
    </citation>
    <scope>NUCLEOTIDE SEQUENCE</scope>
    <source>
        <strain evidence="2">KLBMP 9083</strain>
    </source>
</reference>
<evidence type="ECO:0000313" key="2">
    <source>
        <dbReference type="EMBL" id="MCF4120421.1"/>
    </source>
</evidence>
<feature type="transmembrane region" description="Helical" evidence="1">
    <location>
        <begin position="66"/>
        <end position="90"/>
    </location>
</feature>
<protein>
    <recommendedName>
        <fullName evidence="4">TrbL/VirB6 plasmid conjugal transfer protein</fullName>
    </recommendedName>
</protein>
<keyword evidence="3" id="KW-1185">Reference proteome</keyword>
<dbReference type="RefSeq" id="WP_236088191.1">
    <property type="nucleotide sequence ID" value="NZ_JAKGSG010000020.1"/>
</dbReference>
<feature type="transmembrane region" description="Helical" evidence="1">
    <location>
        <begin position="250"/>
        <end position="283"/>
    </location>
</feature>
<feature type="transmembrane region" description="Helical" evidence="1">
    <location>
        <begin position="123"/>
        <end position="142"/>
    </location>
</feature>
<sequence>MIRLEDVGTAGVDLTDTHGVSVWDFDLQFDTGSFLGVPDVGTQIYSTLTGLFWGWYRNLVSVQIWVLDWVLGMDWLGFILSPLAGISVIVQSMVSQIGILSLTLIILAFVVGFWLIRGRYAGGFMELLIGCAIAALATGFLANPMATIGGPNGVIMQSRDAGMSIATGFATEGASFEQDTDAIRDGLKGQLVDTLVRTPHQILNYGAMIDGTSCEGVYTENVGTDGAVEAIGGCDPALAEAASSVSEGTVVAAISLLSSAFVFLVLSVVIVGGTIFAVLLLGWSAIKLLWQLPVGVVSSDTRGALFKTFASVAFGCFLVAIATVFLVAWMKMLLGFYGATSGLPFLVRLYLFNTVVIAGAVAYVVAGASVRKGLRTLAERLAKMGASPSKIPAPAKINWEAPEKFGKNYEKVKGYLGVGLGPKPAPSTAGSAVAAGAGGAAGALVGGAVSASESVARTAAEPPPWVAAADAARTPGGTHVPEPYTPGERLGRRLRTAGRAAGEVALTAAAAGATAGTSTAVTGSRALVTAGRGARTARASQRVAGAARSARSLAVRYQVQRARAEAQVRATAEAQRDRAGRY</sequence>
<gene>
    <name evidence="2" type="ORF">L1785_05460</name>
</gene>
<dbReference type="EMBL" id="JAKGSG010000020">
    <property type="protein sequence ID" value="MCF4120421.1"/>
    <property type="molecule type" value="Genomic_DNA"/>
</dbReference>
<evidence type="ECO:0000313" key="3">
    <source>
        <dbReference type="Proteomes" id="UP001165405"/>
    </source>
</evidence>
<name>A0AA41U6G5_9MICO</name>
<evidence type="ECO:0008006" key="4">
    <source>
        <dbReference type="Google" id="ProtNLM"/>
    </source>
</evidence>
<dbReference type="AlphaFoldDB" id="A0AA41U6G5"/>
<feature type="transmembrane region" description="Helical" evidence="1">
    <location>
        <begin position="349"/>
        <end position="370"/>
    </location>
</feature>
<dbReference type="Proteomes" id="UP001165405">
    <property type="component" value="Unassembled WGS sequence"/>
</dbReference>
<keyword evidence="1" id="KW-0812">Transmembrane</keyword>
<feature type="transmembrane region" description="Helical" evidence="1">
    <location>
        <begin position="304"/>
        <end position="329"/>
    </location>
</feature>
<comment type="caution">
    <text evidence="2">The sequence shown here is derived from an EMBL/GenBank/DDBJ whole genome shotgun (WGS) entry which is preliminary data.</text>
</comment>
<evidence type="ECO:0000256" key="1">
    <source>
        <dbReference type="SAM" id="Phobius"/>
    </source>
</evidence>
<proteinExistence type="predicted"/>
<feature type="transmembrane region" description="Helical" evidence="1">
    <location>
        <begin position="96"/>
        <end position="116"/>
    </location>
</feature>
<accession>A0AA41U6G5</accession>
<keyword evidence="1" id="KW-0472">Membrane</keyword>